<protein>
    <recommendedName>
        <fullName evidence="17">Mitochondrial basic amino acids transporter</fullName>
    </recommendedName>
    <alternativeName>
        <fullName evidence="21">Carnitine/acylcarnitine translocase-like</fullName>
    </alternativeName>
    <alternativeName>
        <fullName evidence="20">Mitochondrial carnitine/acylcarnitine carrier protein CACL</fullName>
    </alternativeName>
    <alternativeName>
        <fullName evidence="19">Mitochondrial ornithine transporter 3</fullName>
    </alternativeName>
    <alternativeName>
        <fullName evidence="18">Solute carrier family 25 member 29</fullName>
    </alternativeName>
</protein>
<dbReference type="GO" id="GO:1990575">
    <property type="term" value="P:mitochondrial L-ornithine transmembrane transport"/>
    <property type="evidence" value="ECO:0007669"/>
    <property type="project" value="TreeGrafter"/>
</dbReference>
<dbReference type="PANTHER" id="PTHR45624">
    <property type="entry name" value="MITOCHONDRIAL BASIC AMINO ACIDS TRANSPORTER-RELATED"/>
    <property type="match status" value="1"/>
</dbReference>
<keyword evidence="25" id="KW-1185">Reference proteome</keyword>
<evidence type="ECO:0000256" key="11">
    <source>
        <dbReference type="ARBA" id="ARBA00049090"/>
    </source>
</evidence>
<keyword evidence="6" id="KW-0999">Mitochondrion inner membrane</keyword>
<evidence type="ECO:0000256" key="6">
    <source>
        <dbReference type="ARBA" id="ARBA00022792"/>
    </source>
</evidence>
<name>A0AAN8X9Z2_HALRR</name>
<comment type="catalytic activity">
    <reaction evidence="14">
        <text>L-homoarginine(in) + L-arginine(out) = L-homoarginine(out) + L-arginine(in)</text>
        <dbReference type="Rhea" id="RHEA:72799"/>
        <dbReference type="ChEBI" id="CHEBI:32682"/>
        <dbReference type="ChEBI" id="CHEBI:143006"/>
    </reaction>
</comment>
<evidence type="ECO:0000256" key="2">
    <source>
        <dbReference type="ARBA" id="ARBA00006375"/>
    </source>
</evidence>
<feature type="repeat" description="Solcar" evidence="22">
    <location>
        <begin position="2"/>
        <end position="86"/>
    </location>
</feature>
<dbReference type="PROSITE" id="PS50920">
    <property type="entry name" value="SOLCAR"/>
    <property type="match status" value="3"/>
</dbReference>
<dbReference type="InterPro" id="IPR023395">
    <property type="entry name" value="MCP_dom_sf"/>
</dbReference>
<keyword evidence="8" id="KW-1133">Transmembrane helix</keyword>
<dbReference type="GO" id="GO:0005289">
    <property type="term" value="F:high-affinity L-arginine transmembrane transporter activity"/>
    <property type="evidence" value="ECO:0007669"/>
    <property type="project" value="TreeGrafter"/>
</dbReference>
<keyword evidence="10 22" id="KW-0472">Membrane</keyword>
<comment type="similarity">
    <text evidence="2 23">Belongs to the mitochondrial carrier (TC 2.A.29) family.</text>
</comment>
<comment type="catalytic activity">
    <reaction evidence="13">
        <text>L-histidine(out) + L-arginine(in) = L-histidine(in) + L-arginine(out)</text>
        <dbReference type="Rhea" id="RHEA:71063"/>
        <dbReference type="ChEBI" id="CHEBI:32682"/>
        <dbReference type="ChEBI" id="CHEBI:57595"/>
    </reaction>
</comment>
<evidence type="ECO:0000256" key="15">
    <source>
        <dbReference type="ARBA" id="ARBA00051921"/>
    </source>
</evidence>
<comment type="subcellular location">
    <subcellularLocation>
        <location evidence="1">Mitochondrion inner membrane</location>
        <topology evidence="1">Multi-pass membrane protein</topology>
    </subcellularLocation>
</comment>
<evidence type="ECO:0000256" key="10">
    <source>
        <dbReference type="ARBA" id="ARBA00023136"/>
    </source>
</evidence>
<dbReference type="PANTHER" id="PTHR45624:SF61">
    <property type="entry name" value="MITOCHONDRIAL BASIC AMINO ACIDS TRANSPORTER"/>
    <property type="match status" value="1"/>
</dbReference>
<evidence type="ECO:0000256" key="12">
    <source>
        <dbReference type="ARBA" id="ARBA00050592"/>
    </source>
</evidence>
<keyword evidence="5" id="KW-0677">Repeat</keyword>
<evidence type="ECO:0000256" key="3">
    <source>
        <dbReference type="ARBA" id="ARBA00022448"/>
    </source>
</evidence>
<dbReference type="PRINTS" id="PR00926">
    <property type="entry name" value="MITOCARRIER"/>
</dbReference>
<reference evidence="24 25" key="1">
    <citation type="submission" date="2023-11" db="EMBL/GenBank/DDBJ databases">
        <title>Halocaridina rubra genome assembly.</title>
        <authorList>
            <person name="Smith C."/>
        </authorList>
    </citation>
    <scope>NUCLEOTIDE SEQUENCE [LARGE SCALE GENOMIC DNA]</scope>
    <source>
        <strain evidence="24">EP-1</strain>
        <tissue evidence="24">Whole</tissue>
    </source>
</reference>
<keyword evidence="3 23" id="KW-0813">Transport</keyword>
<evidence type="ECO:0000256" key="7">
    <source>
        <dbReference type="ARBA" id="ARBA00022970"/>
    </source>
</evidence>
<dbReference type="EMBL" id="JAXCGZ010011471">
    <property type="protein sequence ID" value="KAK7074734.1"/>
    <property type="molecule type" value="Genomic_DNA"/>
</dbReference>
<evidence type="ECO:0000256" key="9">
    <source>
        <dbReference type="ARBA" id="ARBA00023128"/>
    </source>
</evidence>
<keyword evidence="9" id="KW-0496">Mitochondrion</keyword>
<dbReference type="FunFam" id="1.50.40.10:FF:000037">
    <property type="entry name" value="Solute carrier family 25 member 29"/>
    <property type="match status" value="1"/>
</dbReference>
<evidence type="ECO:0000256" key="17">
    <source>
        <dbReference type="ARBA" id="ARBA00071763"/>
    </source>
</evidence>
<evidence type="ECO:0000256" key="23">
    <source>
        <dbReference type="RuleBase" id="RU000488"/>
    </source>
</evidence>
<evidence type="ECO:0000256" key="8">
    <source>
        <dbReference type="ARBA" id="ARBA00022989"/>
    </source>
</evidence>
<dbReference type="SUPFAM" id="SSF103506">
    <property type="entry name" value="Mitochondrial carrier"/>
    <property type="match status" value="1"/>
</dbReference>
<comment type="catalytic activity">
    <reaction evidence="16">
        <text>N(omega)-methyl-L-arginine(in) + L-arginine(out) = N(omega)-methyl-L-arginine(out) + L-arginine(in)</text>
        <dbReference type="Rhea" id="RHEA:72803"/>
        <dbReference type="ChEBI" id="CHEBI:32682"/>
        <dbReference type="ChEBI" id="CHEBI:114953"/>
    </reaction>
</comment>
<dbReference type="Proteomes" id="UP001381693">
    <property type="component" value="Unassembled WGS sequence"/>
</dbReference>
<evidence type="ECO:0000256" key="14">
    <source>
        <dbReference type="ARBA" id="ARBA00051045"/>
    </source>
</evidence>
<feature type="repeat" description="Solcar" evidence="22">
    <location>
        <begin position="205"/>
        <end position="293"/>
    </location>
</feature>
<comment type="catalytic activity">
    <reaction evidence="12">
        <text>L-histidine(out) = L-histidine(in)</text>
        <dbReference type="Rhea" id="RHEA:72807"/>
        <dbReference type="ChEBI" id="CHEBI:57595"/>
    </reaction>
</comment>
<evidence type="ECO:0000256" key="22">
    <source>
        <dbReference type="PROSITE-ProRule" id="PRU00282"/>
    </source>
</evidence>
<evidence type="ECO:0000256" key="13">
    <source>
        <dbReference type="ARBA" id="ARBA00050768"/>
    </source>
</evidence>
<organism evidence="24 25">
    <name type="scientific">Halocaridina rubra</name>
    <name type="common">Hawaiian red shrimp</name>
    <dbReference type="NCBI Taxonomy" id="373956"/>
    <lineage>
        <taxon>Eukaryota</taxon>
        <taxon>Metazoa</taxon>
        <taxon>Ecdysozoa</taxon>
        <taxon>Arthropoda</taxon>
        <taxon>Crustacea</taxon>
        <taxon>Multicrustacea</taxon>
        <taxon>Malacostraca</taxon>
        <taxon>Eumalacostraca</taxon>
        <taxon>Eucarida</taxon>
        <taxon>Decapoda</taxon>
        <taxon>Pleocyemata</taxon>
        <taxon>Caridea</taxon>
        <taxon>Atyoidea</taxon>
        <taxon>Atyidae</taxon>
        <taxon>Halocaridina</taxon>
    </lineage>
</organism>
<accession>A0AAN8X9Z2</accession>
<evidence type="ECO:0000256" key="5">
    <source>
        <dbReference type="ARBA" id="ARBA00022737"/>
    </source>
</evidence>
<dbReference type="Pfam" id="PF00153">
    <property type="entry name" value="Mito_carr"/>
    <property type="match status" value="3"/>
</dbReference>
<comment type="catalytic activity">
    <reaction evidence="15">
        <text>L-ornithine(in) + L-arginine(out) = L-ornithine(out) + L-arginine(in)</text>
        <dbReference type="Rhea" id="RHEA:34991"/>
        <dbReference type="ChEBI" id="CHEBI:32682"/>
        <dbReference type="ChEBI" id="CHEBI:46911"/>
    </reaction>
</comment>
<proteinExistence type="inferred from homology"/>
<comment type="catalytic activity">
    <reaction evidence="11">
        <text>L-lysine(out) + L-arginine(in) = L-lysine(in) + L-arginine(out)</text>
        <dbReference type="Rhea" id="RHEA:70827"/>
        <dbReference type="ChEBI" id="CHEBI:32551"/>
        <dbReference type="ChEBI" id="CHEBI:32682"/>
    </reaction>
</comment>
<dbReference type="AlphaFoldDB" id="A0AAN8X9Z2"/>
<evidence type="ECO:0000313" key="24">
    <source>
        <dbReference type="EMBL" id="KAK7074734.1"/>
    </source>
</evidence>
<dbReference type="GO" id="GO:0005743">
    <property type="term" value="C:mitochondrial inner membrane"/>
    <property type="evidence" value="ECO:0007669"/>
    <property type="project" value="UniProtKB-SubCell"/>
</dbReference>
<keyword evidence="4 22" id="KW-0812">Transmembrane</keyword>
<keyword evidence="7" id="KW-0029">Amino-acid transport</keyword>
<dbReference type="Gene3D" id="1.50.40.10">
    <property type="entry name" value="Mitochondrial carrier domain"/>
    <property type="match status" value="1"/>
</dbReference>
<evidence type="ECO:0000256" key="4">
    <source>
        <dbReference type="ARBA" id="ARBA00022692"/>
    </source>
</evidence>
<evidence type="ECO:0000256" key="21">
    <source>
        <dbReference type="ARBA" id="ARBA00080567"/>
    </source>
</evidence>
<comment type="caution">
    <text evidence="24">The sequence shown here is derived from an EMBL/GenBank/DDBJ whole genome shotgun (WGS) entry which is preliminary data.</text>
</comment>
<gene>
    <name evidence="24" type="ORF">SK128_021830</name>
</gene>
<feature type="repeat" description="Solcar" evidence="22">
    <location>
        <begin position="91"/>
        <end position="198"/>
    </location>
</feature>
<evidence type="ECO:0000256" key="20">
    <source>
        <dbReference type="ARBA" id="ARBA00079387"/>
    </source>
</evidence>
<dbReference type="InterPro" id="IPR050567">
    <property type="entry name" value="Mitochondrial_Carrier"/>
</dbReference>
<sequence>MALDFFAGCVGGCAGILVGHPFDTVKVRLQTQDFLNPKYRGTWHCFSDTVQKESVRGLYKGMSSPMAGVAVINAIVFGVQGNMARHMKDPDSLRSQTLAGATAGFFQAFITSPMELVKTRVQIQTEGAAASPTSLSTASSSTSTIIASKSYESPLDCLRKIITTEGWKGLFRGQLITLTRDVPALATYFYTYEYLAQKWSTDGYVPAPAVLAAGGMAGITSWVFTYPIDVIKSRVQADGVGGVNKYKGVIHCVRAGIAAEGLGFLSRGLLSTIIRAFPVNATTFAVVSWTHKLFEDYDDSYEDSDTWQEALAVGENLLAAAKVPFPGLLNFSKPVTLEACISLLPQVKAASSSLNGDNSMQEWQCKCMQGHISAAIMNKLPEVFSCCNNLSQNISESQAQILSTCTSLSAITKRHHNLSNAL</sequence>
<evidence type="ECO:0000313" key="25">
    <source>
        <dbReference type="Proteomes" id="UP001381693"/>
    </source>
</evidence>
<evidence type="ECO:0000256" key="19">
    <source>
        <dbReference type="ARBA" id="ARBA00078745"/>
    </source>
</evidence>
<evidence type="ECO:0000256" key="16">
    <source>
        <dbReference type="ARBA" id="ARBA00052673"/>
    </source>
</evidence>
<evidence type="ECO:0000256" key="1">
    <source>
        <dbReference type="ARBA" id="ARBA00004448"/>
    </source>
</evidence>
<dbReference type="InterPro" id="IPR018108">
    <property type="entry name" value="MCP_transmembrane"/>
</dbReference>
<dbReference type="InterPro" id="IPR002067">
    <property type="entry name" value="MCP"/>
</dbReference>
<evidence type="ECO:0000256" key="18">
    <source>
        <dbReference type="ARBA" id="ARBA00076491"/>
    </source>
</evidence>